<feature type="transmembrane region" description="Helical" evidence="6">
    <location>
        <begin position="43"/>
        <end position="61"/>
    </location>
</feature>
<dbReference type="RefSeq" id="WP_064281011.1">
    <property type="nucleotide sequence ID" value="NZ_LWCS01000016.1"/>
</dbReference>
<dbReference type="Proteomes" id="UP000078396">
    <property type="component" value="Unassembled WGS sequence"/>
</dbReference>
<sequence>MGGGHAHPLYRDGDSPVHRLPAEVKIVGLAVFVLAVVATPRELFWPFGIYALIIVAVWAVARIPLLWILPRMLIEAPFIVLAVLLPFAEGGERIDVAGMQLSVAGLYAAWGIVIKGTLGVAASLTVAATTTAAELPVALSRLRVPAVIVSVLTLMIRYIDVLTAEARRMRMARISRGDSPRMLHQAGATAKSVGALFLRSYERGERVYLAMLSRGFDGHVPALAVGAGCVASATPRQWATALIPAASAASVALASWATL</sequence>
<dbReference type="CDD" id="cd16914">
    <property type="entry name" value="EcfT"/>
    <property type="match status" value="1"/>
</dbReference>
<keyword evidence="4 6" id="KW-1133">Transmembrane helix</keyword>
<organism evidence="7 8">
    <name type="scientific">Mycolicibacterium iranicum</name>
    <name type="common">Mycobacterium iranicum</name>
    <dbReference type="NCBI Taxonomy" id="912594"/>
    <lineage>
        <taxon>Bacteria</taxon>
        <taxon>Bacillati</taxon>
        <taxon>Actinomycetota</taxon>
        <taxon>Actinomycetes</taxon>
        <taxon>Mycobacteriales</taxon>
        <taxon>Mycobacteriaceae</taxon>
        <taxon>Mycolicibacterium</taxon>
    </lineage>
</organism>
<evidence type="ECO:0000256" key="6">
    <source>
        <dbReference type="SAM" id="Phobius"/>
    </source>
</evidence>
<protein>
    <submittedName>
        <fullName evidence="7">Cobalt ECF transporter T component CbiQ</fullName>
    </submittedName>
</protein>
<dbReference type="InterPro" id="IPR012809">
    <property type="entry name" value="ECF_CbiQ"/>
</dbReference>
<keyword evidence="2" id="KW-1003">Cell membrane</keyword>
<comment type="subcellular location">
    <subcellularLocation>
        <location evidence="1">Cell membrane</location>
        <topology evidence="1">Multi-pass membrane protein</topology>
    </subcellularLocation>
</comment>
<dbReference type="GO" id="GO:0006824">
    <property type="term" value="P:cobalt ion transport"/>
    <property type="evidence" value="ECO:0007669"/>
    <property type="project" value="InterPro"/>
</dbReference>
<evidence type="ECO:0000313" key="8">
    <source>
        <dbReference type="Proteomes" id="UP000078396"/>
    </source>
</evidence>
<dbReference type="InterPro" id="IPR051611">
    <property type="entry name" value="ECF_transporter_component"/>
</dbReference>
<keyword evidence="5 6" id="KW-0472">Membrane</keyword>
<keyword evidence="3 6" id="KW-0812">Transmembrane</keyword>
<evidence type="ECO:0000256" key="2">
    <source>
        <dbReference type="ARBA" id="ARBA00022475"/>
    </source>
</evidence>
<dbReference type="STRING" id="912594.AWC12_22005"/>
<gene>
    <name evidence="7" type="ORF">A4X20_16610</name>
</gene>
<dbReference type="GO" id="GO:0043190">
    <property type="term" value="C:ATP-binding cassette (ABC) transporter complex"/>
    <property type="evidence" value="ECO:0007669"/>
    <property type="project" value="InterPro"/>
</dbReference>
<feature type="transmembrane region" description="Helical" evidence="6">
    <location>
        <begin position="67"/>
        <end position="88"/>
    </location>
</feature>
<name>A0A178LZD0_MYCIR</name>
<dbReference type="NCBIfam" id="TIGR02454">
    <property type="entry name" value="ECF_T_CbiQ"/>
    <property type="match status" value="1"/>
</dbReference>
<evidence type="ECO:0000256" key="4">
    <source>
        <dbReference type="ARBA" id="ARBA00022989"/>
    </source>
</evidence>
<dbReference type="PANTHER" id="PTHR34857:SF2">
    <property type="entry name" value="SLL0384 PROTEIN"/>
    <property type="match status" value="1"/>
</dbReference>
<dbReference type="OrthoDB" id="4533at2"/>
<reference evidence="7 8" key="1">
    <citation type="submission" date="2016-04" db="EMBL/GenBank/DDBJ databases">
        <title>Draft Genome Sequences of Staphylococcus capitis Strain H36, S. capitis Strain H65, S. cohnii Strain H62, S. hominis Strain H69, Mycobacterium iranicum Strain H39, Plantibacter sp. Strain H53, Pseudomonas oryzihabitans Strain H72, and Microbacterium sp. Strain H83, isolated from residential settings.</title>
        <authorList>
            <person name="Lymperopoulou D."/>
            <person name="Adams R.I."/>
            <person name="Lindow S."/>
            <person name="Coil D.A."/>
            <person name="Jospin G."/>
            <person name="Eisen J.A."/>
        </authorList>
    </citation>
    <scope>NUCLEOTIDE SEQUENCE [LARGE SCALE GENOMIC DNA]</scope>
    <source>
        <strain evidence="7 8">H39</strain>
    </source>
</reference>
<evidence type="ECO:0000256" key="3">
    <source>
        <dbReference type="ARBA" id="ARBA00022692"/>
    </source>
</evidence>
<dbReference type="PANTHER" id="PTHR34857">
    <property type="entry name" value="SLL0384 PROTEIN"/>
    <property type="match status" value="1"/>
</dbReference>
<feature type="transmembrane region" description="Helical" evidence="6">
    <location>
        <begin position="144"/>
        <end position="163"/>
    </location>
</feature>
<accession>A0A178LZD0</accession>
<dbReference type="Pfam" id="PF02361">
    <property type="entry name" value="CbiQ"/>
    <property type="match status" value="1"/>
</dbReference>
<comment type="caution">
    <text evidence="7">The sequence shown here is derived from an EMBL/GenBank/DDBJ whole genome shotgun (WGS) entry which is preliminary data.</text>
</comment>
<proteinExistence type="predicted"/>
<dbReference type="eggNOG" id="COG0619">
    <property type="taxonomic scope" value="Bacteria"/>
</dbReference>
<evidence type="ECO:0000256" key="5">
    <source>
        <dbReference type="ARBA" id="ARBA00023136"/>
    </source>
</evidence>
<evidence type="ECO:0000256" key="1">
    <source>
        <dbReference type="ARBA" id="ARBA00004651"/>
    </source>
</evidence>
<feature type="transmembrane region" description="Helical" evidence="6">
    <location>
        <begin position="20"/>
        <end position="38"/>
    </location>
</feature>
<dbReference type="AlphaFoldDB" id="A0A178LZD0"/>
<dbReference type="InterPro" id="IPR003339">
    <property type="entry name" value="ABC/ECF_trnsptr_transmembrane"/>
</dbReference>
<evidence type="ECO:0000313" key="7">
    <source>
        <dbReference type="EMBL" id="OAN39627.1"/>
    </source>
</evidence>
<dbReference type="EMBL" id="LWCS01000016">
    <property type="protein sequence ID" value="OAN39627.1"/>
    <property type="molecule type" value="Genomic_DNA"/>
</dbReference>
<feature type="transmembrane region" description="Helical" evidence="6">
    <location>
        <begin position="100"/>
        <end position="124"/>
    </location>
</feature>